<organism evidence="2 3">
    <name type="scientific">Phragmitibacter flavus</name>
    <dbReference type="NCBI Taxonomy" id="2576071"/>
    <lineage>
        <taxon>Bacteria</taxon>
        <taxon>Pseudomonadati</taxon>
        <taxon>Verrucomicrobiota</taxon>
        <taxon>Verrucomicrobiia</taxon>
        <taxon>Verrucomicrobiales</taxon>
        <taxon>Verrucomicrobiaceae</taxon>
        <taxon>Phragmitibacter</taxon>
    </lineage>
</organism>
<dbReference type="SUPFAM" id="SSF51658">
    <property type="entry name" value="Xylose isomerase-like"/>
    <property type="match status" value="1"/>
</dbReference>
<dbReference type="InterPro" id="IPR036237">
    <property type="entry name" value="Xyl_isomerase-like_sf"/>
</dbReference>
<evidence type="ECO:0000313" key="2">
    <source>
        <dbReference type="EMBL" id="TLD70396.1"/>
    </source>
</evidence>
<name>A0A5R8KDK8_9BACT</name>
<comment type="caution">
    <text evidence="2">The sequence shown here is derived from an EMBL/GenBank/DDBJ whole genome shotgun (WGS) entry which is preliminary data.</text>
</comment>
<reference evidence="2 3" key="1">
    <citation type="submission" date="2019-05" db="EMBL/GenBank/DDBJ databases">
        <title>Verrucobacter flavum gen. nov., sp. nov. a new member of the family Verrucomicrobiaceae.</title>
        <authorList>
            <person name="Szuroczki S."/>
            <person name="Abbaszade G."/>
            <person name="Szabo A."/>
            <person name="Felfoldi T."/>
            <person name="Schumann P."/>
            <person name="Boka K."/>
            <person name="Keki Z."/>
            <person name="Toumi M."/>
            <person name="Toth E."/>
        </authorList>
    </citation>
    <scope>NUCLEOTIDE SEQUENCE [LARGE SCALE GENOMIC DNA]</scope>
    <source>
        <strain evidence="2 3">MG-N-17</strain>
    </source>
</reference>
<dbReference type="OrthoDB" id="9810637at2"/>
<proteinExistence type="predicted"/>
<dbReference type="RefSeq" id="WP_138086452.1">
    <property type="nucleotide sequence ID" value="NZ_VAUV01000008.1"/>
</dbReference>
<dbReference type="Proteomes" id="UP000306196">
    <property type="component" value="Unassembled WGS sequence"/>
</dbReference>
<dbReference type="InterPro" id="IPR013022">
    <property type="entry name" value="Xyl_isomerase-like_TIM-brl"/>
</dbReference>
<dbReference type="Gene3D" id="3.20.20.150">
    <property type="entry name" value="Divalent-metal-dependent TIM barrel enzymes"/>
    <property type="match status" value="1"/>
</dbReference>
<evidence type="ECO:0000313" key="3">
    <source>
        <dbReference type="Proteomes" id="UP000306196"/>
    </source>
</evidence>
<gene>
    <name evidence="2" type="ORF">FEM03_11730</name>
</gene>
<dbReference type="PANTHER" id="PTHR12110:SF53">
    <property type="entry name" value="BLR5974 PROTEIN"/>
    <property type="match status" value="1"/>
</dbReference>
<keyword evidence="3" id="KW-1185">Reference proteome</keyword>
<sequence>MPSIESNRRSFLKAFAATAASSLLPGGAGLLAQEKKAGLKLSLAEWSLNKRIFKKAGAEPLDHLDFAKTAKSMGIDAVEYVSQCFDDKTAGADYLKEMKTRADGEGVKSLLIMVDREGNLGEPDEAKRQQTVENHLKWLDAAKFLGCHSIRVNAASNPKLTWEEQAKLAADGLHRLCVEGDKRGLFVVVENHGGLSSNGKWLTEVMKLADHARVGILPDFGNFYTDRAKGELYNPYLGLREFMPWVRGSMSAKAFDWDTGAGKFYTEDRREGRELTLDFERLIKIVVGAGYSGYVGIEYEGDKHPEEEGIKLTKQVLEELFAMVG</sequence>
<dbReference type="AlphaFoldDB" id="A0A5R8KDK8"/>
<dbReference type="PROSITE" id="PS51318">
    <property type="entry name" value="TAT"/>
    <property type="match status" value="1"/>
</dbReference>
<dbReference type="EMBL" id="VAUV01000008">
    <property type="protein sequence ID" value="TLD70396.1"/>
    <property type="molecule type" value="Genomic_DNA"/>
</dbReference>
<accession>A0A5R8KDK8</accession>
<dbReference type="Pfam" id="PF01261">
    <property type="entry name" value="AP_endonuc_2"/>
    <property type="match status" value="1"/>
</dbReference>
<evidence type="ECO:0000259" key="1">
    <source>
        <dbReference type="Pfam" id="PF01261"/>
    </source>
</evidence>
<protein>
    <submittedName>
        <fullName evidence="2">TIM barrel protein</fullName>
    </submittedName>
</protein>
<feature type="domain" description="Xylose isomerase-like TIM barrel" evidence="1">
    <location>
        <begin position="69"/>
        <end position="318"/>
    </location>
</feature>
<dbReference type="InterPro" id="IPR006311">
    <property type="entry name" value="TAT_signal"/>
</dbReference>
<dbReference type="InterPro" id="IPR050312">
    <property type="entry name" value="IolE/XylAMocC-like"/>
</dbReference>
<dbReference type="PANTHER" id="PTHR12110">
    <property type="entry name" value="HYDROXYPYRUVATE ISOMERASE"/>
    <property type="match status" value="1"/>
</dbReference>